<evidence type="ECO:0000256" key="6">
    <source>
        <dbReference type="ARBA" id="ARBA00022842"/>
    </source>
</evidence>
<dbReference type="AlphaFoldDB" id="A0A0G1RK02"/>
<dbReference type="GO" id="GO:0006730">
    <property type="term" value="P:one-carbon metabolic process"/>
    <property type="evidence" value="ECO:0007669"/>
    <property type="project" value="UniProtKB-KW"/>
</dbReference>
<dbReference type="Proteomes" id="UP000034510">
    <property type="component" value="Unassembled WGS sequence"/>
</dbReference>
<dbReference type="GO" id="GO:0005524">
    <property type="term" value="F:ATP binding"/>
    <property type="evidence" value="ECO:0007669"/>
    <property type="project" value="UniProtKB-KW"/>
</dbReference>
<reference evidence="9 10" key="1">
    <citation type="journal article" date="2015" name="Nature">
        <title>rRNA introns, odd ribosomes, and small enigmatic genomes across a large radiation of phyla.</title>
        <authorList>
            <person name="Brown C.T."/>
            <person name="Hug L.A."/>
            <person name="Thomas B.C."/>
            <person name="Sharon I."/>
            <person name="Castelle C.J."/>
            <person name="Singh A."/>
            <person name="Wilkins M.J."/>
            <person name="Williams K.H."/>
            <person name="Banfield J.F."/>
        </authorList>
    </citation>
    <scope>NUCLEOTIDE SEQUENCE [LARGE SCALE GENOMIC DNA]</scope>
</reference>
<keyword evidence="5" id="KW-0067">ATP-binding</keyword>
<gene>
    <name evidence="9" type="ORF">UX41_C0007G0001</name>
</gene>
<feature type="non-terminal residue" evidence="9">
    <location>
        <position position="1"/>
    </location>
</feature>
<feature type="domain" description="S-adenosylmethionine synthetase C-terminal" evidence="8">
    <location>
        <begin position="1"/>
        <end position="92"/>
    </location>
</feature>
<evidence type="ECO:0000259" key="8">
    <source>
        <dbReference type="Pfam" id="PF02773"/>
    </source>
</evidence>
<organism evidence="9 10">
    <name type="scientific">Candidatus Collierbacteria bacterium GW2011_GWE1_46_18</name>
    <dbReference type="NCBI Taxonomy" id="1618399"/>
    <lineage>
        <taxon>Bacteria</taxon>
        <taxon>Candidatus Collieribacteriota</taxon>
    </lineage>
</organism>
<dbReference type="PATRIC" id="fig|1618399.3.peg.170"/>
<sequence length="94" mass="10545">ARFLAKNIVAQGLVDRCEVQLAYAIGTKYPVGKAIETFGTGKKEQKVIEDYAWNLLDLSVKGIVDSLNLLKPIYRKTASYGHFGHSEYPWEKLA</sequence>
<dbReference type="Pfam" id="PF02773">
    <property type="entry name" value="S-AdoMet_synt_C"/>
    <property type="match status" value="1"/>
</dbReference>
<protein>
    <submittedName>
        <fullName evidence="9">S-adenosylmethionine synthase</fullName>
    </submittedName>
</protein>
<name>A0A0G1RK02_9BACT</name>
<accession>A0A0G1RK02</accession>
<dbReference type="GO" id="GO:0006556">
    <property type="term" value="P:S-adenosylmethionine biosynthetic process"/>
    <property type="evidence" value="ECO:0007669"/>
    <property type="project" value="InterPro"/>
</dbReference>
<dbReference type="SUPFAM" id="SSF55973">
    <property type="entry name" value="S-adenosylmethionine synthetase"/>
    <property type="match status" value="1"/>
</dbReference>
<evidence type="ECO:0000256" key="7">
    <source>
        <dbReference type="ARBA" id="ARBA00022958"/>
    </source>
</evidence>
<dbReference type="GO" id="GO:0046872">
    <property type="term" value="F:metal ion binding"/>
    <property type="evidence" value="ECO:0007669"/>
    <property type="project" value="UniProtKB-KW"/>
</dbReference>
<evidence type="ECO:0000256" key="2">
    <source>
        <dbReference type="ARBA" id="ARBA00022679"/>
    </source>
</evidence>
<keyword evidence="2" id="KW-0808">Transferase</keyword>
<evidence type="ECO:0000256" key="4">
    <source>
        <dbReference type="ARBA" id="ARBA00022741"/>
    </source>
</evidence>
<evidence type="ECO:0000256" key="1">
    <source>
        <dbReference type="ARBA" id="ARBA00022563"/>
    </source>
</evidence>
<evidence type="ECO:0000256" key="5">
    <source>
        <dbReference type="ARBA" id="ARBA00022840"/>
    </source>
</evidence>
<dbReference type="InterPro" id="IPR022636">
    <property type="entry name" value="S-AdoMet_synthetase_sfam"/>
</dbReference>
<dbReference type="GO" id="GO:0004478">
    <property type="term" value="F:methionine adenosyltransferase activity"/>
    <property type="evidence" value="ECO:0007669"/>
    <property type="project" value="InterPro"/>
</dbReference>
<evidence type="ECO:0000313" key="9">
    <source>
        <dbReference type="EMBL" id="KKU30333.1"/>
    </source>
</evidence>
<dbReference type="EMBL" id="LCMC01000007">
    <property type="protein sequence ID" value="KKU30333.1"/>
    <property type="molecule type" value="Genomic_DNA"/>
</dbReference>
<dbReference type="InterPro" id="IPR002133">
    <property type="entry name" value="S-AdoMet_synthetase"/>
</dbReference>
<keyword evidence="1" id="KW-0554">One-carbon metabolism</keyword>
<evidence type="ECO:0000256" key="3">
    <source>
        <dbReference type="ARBA" id="ARBA00022723"/>
    </source>
</evidence>
<dbReference type="PANTHER" id="PTHR11964">
    <property type="entry name" value="S-ADENOSYLMETHIONINE SYNTHETASE"/>
    <property type="match status" value="1"/>
</dbReference>
<keyword evidence="3" id="KW-0479">Metal-binding</keyword>
<proteinExistence type="predicted"/>
<dbReference type="InterPro" id="IPR022630">
    <property type="entry name" value="S-AdoMet_synt_C"/>
</dbReference>
<keyword evidence="4" id="KW-0547">Nucleotide-binding</keyword>
<dbReference type="Gene3D" id="3.30.300.10">
    <property type="match status" value="1"/>
</dbReference>
<evidence type="ECO:0000313" key="10">
    <source>
        <dbReference type="Proteomes" id="UP000034510"/>
    </source>
</evidence>
<keyword evidence="7" id="KW-0630">Potassium</keyword>
<comment type="caution">
    <text evidence="9">The sequence shown here is derived from an EMBL/GenBank/DDBJ whole genome shotgun (WGS) entry which is preliminary data.</text>
</comment>
<keyword evidence="6" id="KW-0460">Magnesium</keyword>